<keyword evidence="2" id="KW-1185">Reference proteome</keyword>
<feature type="region of interest" description="Disordered" evidence="1">
    <location>
        <begin position="111"/>
        <end position="197"/>
    </location>
</feature>
<dbReference type="AlphaFoldDB" id="A0A915ELZ1"/>
<feature type="compositionally biased region" description="Basic and acidic residues" evidence="1">
    <location>
        <begin position="186"/>
        <end position="197"/>
    </location>
</feature>
<evidence type="ECO:0000313" key="3">
    <source>
        <dbReference type="WBParaSite" id="jg6776"/>
    </source>
</evidence>
<dbReference type="WBParaSite" id="jg6776">
    <property type="protein sequence ID" value="jg6776"/>
    <property type="gene ID" value="jg6776"/>
</dbReference>
<feature type="region of interest" description="Disordered" evidence="1">
    <location>
        <begin position="1"/>
        <end position="20"/>
    </location>
</feature>
<dbReference type="Proteomes" id="UP000887574">
    <property type="component" value="Unplaced"/>
</dbReference>
<reference evidence="3" key="1">
    <citation type="submission" date="2022-11" db="UniProtKB">
        <authorList>
            <consortium name="WormBaseParasite"/>
        </authorList>
    </citation>
    <scope>IDENTIFICATION</scope>
</reference>
<evidence type="ECO:0000256" key="1">
    <source>
        <dbReference type="SAM" id="MobiDB-lite"/>
    </source>
</evidence>
<sequence>MGAQGDQQPEQGEVPRHPVIEDAAWQVQRRVPQENVQQVNPSKIKIPEFIELDNVKPTVIVPQPAESTKVQWNEFPEEEQKEPGSVPRVRAQDWLPQNEVEHVVQKTNYQPGKIARAWPPPGYEDEEEVQLSRATATKAVSDEAWLQQSENQAEENGDQSGKAGWRNQASSGGEIKSRVWPPPDNVQEHEDSRLDPN</sequence>
<proteinExistence type="predicted"/>
<feature type="compositionally biased region" description="Polar residues" evidence="1">
    <location>
        <begin position="1"/>
        <end position="10"/>
    </location>
</feature>
<evidence type="ECO:0000313" key="2">
    <source>
        <dbReference type="Proteomes" id="UP000887574"/>
    </source>
</evidence>
<accession>A0A915ELZ1</accession>
<name>A0A915ELZ1_9BILA</name>
<protein>
    <submittedName>
        <fullName evidence="3">Uncharacterized protein</fullName>
    </submittedName>
</protein>
<organism evidence="2 3">
    <name type="scientific">Ditylenchus dipsaci</name>
    <dbReference type="NCBI Taxonomy" id="166011"/>
    <lineage>
        <taxon>Eukaryota</taxon>
        <taxon>Metazoa</taxon>
        <taxon>Ecdysozoa</taxon>
        <taxon>Nematoda</taxon>
        <taxon>Chromadorea</taxon>
        <taxon>Rhabditida</taxon>
        <taxon>Tylenchina</taxon>
        <taxon>Tylenchomorpha</taxon>
        <taxon>Sphaerularioidea</taxon>
        <taxon>Anguinidae</taxon>
        <taxon>Anguininae</taxon>
        <taxon>Ditylenchus</taxon>
    </lineage>
</organism>